<feature type="non-terminal residue" evidence="1">
    <location>
        <position position="1"/>
    </location>
</feature>
<reference evidence="1" key="1">
    <citation type="submission" date="2008-07" db="EMBL/GenBank/DDBJ databases">
        <authorList>
            <person name="Genoscope - CEA"/>
        </authorList>
    </citation>
    <scope>NUCLEOTIDE SEQUENCE</scope>
    <source>
        <strain evidence="1">S mat+</strain>
    </source>
</reference>
<dbReference type="EMBL" id="CU633900">
    <property type="protein sequence ID" value="CAP68381.1"/>
    <property type="molecule type" value="Genomic_DNA"/>
</dbReference>
<feature type="non-terminal residue" evidence="1">
    <location>
        <position position="92"/>
    </location>
</feature>
<dbReference type="KEGG" id="pan:PODANSg4743"/>
<dbReference type="AlphaFoldDB" id="B2AVF7"/>
<organism evidence="1">
    <name type="scientific">Podospora anserina (strain S / ATCC MYA-4624 / DSM 980 / FGSC 10383)</name>
    <name type="common">Pleurage anserina</name>
    <dbReference type="NCBI Taxonomy" id="515849"/>
    <lineage>
        <taxon>Eukaryota</taxon>
        <taxon>Fungi</taxon>
        <taxon>Dikarya</taxon>
        <taxon>Ascomycota</taxon>
        <taxon>Pezizomycotina</taxon>
        <taxon>Sordariomycetes</taxon>
        <taxon>Sordariomycetidae</taxon>
        <taxon>Sordariales</taxon>
        <taxon>Podosporaceae</taxon>
        <taxon>Podospora</taxon>
        <taxon>Podospora anserina</taxon>
    </lineage>
</organism>
<dbReference type="HOGENOM" id="CLU_2419096_0_0_1"/>
<proteinExistence type="predicted"/>
<evidence type="ECO:0000313" key="1">
    <source>
        <dbReference type="EMBL" id="CAP68381.1"/>
    </source>
</evidence>
<accession>B2AVF7</accession>
<sequence>WHSSAVTLGLIRVREVYTKCIRSAIVYGATNYHTPTLTGGQLQGLAKRLVKAQTRNLRIVTGAYKATPIRNLETETWVPLLDLYLNKKTGRL</sequence>
<protein>
    <submittedName>
        <fullName evidence="1">Podospora anserina S mat+ genomic DNA chromosome 7, supercontig 1</fullName>
    </submittedName>
</protein>
<name>B2AVF7_PODAN</name>